<dbReference type="GO" id="GO:0003677">
    <property type="term" value="F:DNA binding"/>
    <property type="evidence" value="ECO:0007669"/>
    <property type="project" value="InterPro"/>
</dbReference>
<dbReference type="AlphaFoldDB" id="A0A223CXR8"/>
<dbReference type="GO" id="GO:0006352">
    <property type="term" value="P:DNA-templated transcription initiation"/>
    <property type="evidence" value="ECO:0007669"/>
    <property type="project" value="InterPro"/>
</dbReference>
<feature type="domain" description="HTH luxR-type" evidence="3">
    <location>
        <begin position="142"/>
        <end position="190"/>
    </location>
</feature>
<reference evidence="4 5" key="1">
    <citation type="journal article" date="2015" name="Int. J. Syst. Evol. Microbiol.">
        <title>Tumebacillus algifaecis sp. nov., isolated from decomposing algal scum.</title>
        <authorList>
            <person name="Wu Y.F."/>
            <person name="Zhang B."/>
            <person name="Xing P."/>
            <person name="Wu Q.L."/>
            <person name="Liu S.J."/>
        </authorList>
    </citation>
    <scope>NUCLEOTIDE SEQUENCE [LARGE SCALE GENOMIC DNA]</scope>
    <source>
        <strain evidence="4 5">THMBR28</strain>
    </source>
</reference>
<dbReference type="EMBL" id="CP022657">
    <property type="protein sequence ID" value="ASS74091.1"/>
    <property type="molecule type" value="Genomic_DNA"/>
</dbReference>
<dbReference type="InterPro" id="IPR000792">
    <property type="entry name" value="Tscrpt_reg_LuxR_C"/>
</dbReference>
<dbReference type="RefSeq" id="WP_094235350.1">
    <property type="nucleotide sequence ID" value="NZ_CP022657.1"/>
</dbReference>
<dbReference type="KEGG" id="tab:CIG75_03210"/>
<organism evidence="4 5">
    <name type="scientific">Tumebacillus algifaecis</name>
    <dbReference type="NCBI Taxonomy" id="1214604"/>
    <lineage>
        <taxon>Bacteria</taxon>
        <taxon>Bacillati</taxon>
        <taxon>Bacillota</taxon>
        <taxon>Bacilli</taxon>
        <taxon>Bacillales</taxon>
        <taxon>Alicyclobacillaceae</taxon>
        <taxon>Tumebacillus</taxon>
    </lineage>
</organism>
<dbReference type="OrthoDB" id="9808843at2"/>
<evidence type="ECO:0000313" key="5">
    <source>
        <dbReference type="Proteomes" id="UP000214688"/>
    </source>
</evidence>
<evidence type="ECO:0000259" key="3">
    <source>
        <dbReference type="SMART" id="SM00421"/>
    </source>
</evidence>
<sequence length="195" mass="22454">MEKQTNHLDQLAEDCKRGMISFEEVVRLMHKRIKAIAWQAARAYERFKPMYDVDDYENRVLWALEKAINSWNPHKEAGFATYFERVAQYELNAVRKEMNALSRQSNLDAFSYEFHLQEGRGTELACADDGYKSGEFRAVLDGVPLSEQQRKICRLVMQGYKNKEIAAGLGVTEAAISMTLKRLRPKFADAELSGY</sequence>
<dbReference type="GO" id="GO:0003700">
    <property type="term" value="F:DNA-binding transcription factor activity"/>
    <property type="evidence" value="ECO:0007669"/>
    <property type="project" value="InterPro"/>
</dbReference>
<evidence type="ECO:0000256" key="1">
    <source>
        <dbReference type="ARBA" id="ARBA00023015"/>
    </source>
</evidence>
<dbReference type="InterPro" id="IPR016032">
    <property type="entry name" value="Sig_transdc_resp-reg_C-effctor"/>
</dbReference>
<dbReference type="Pfam" id="PF00196">
    <property type="entry name" value="GerE"/>
    <property type="match status" value="1"/>
</dbReference>
<gene>
    <name evidence="4" type="ORF">CIG75_03210</name>
</gene>
<proteinExistence type="predicted"/>
<dbReference type="Proteomes" id="UP000214688">
    <property type="component" value="Chromosome"/>
</dbReference>
<evidence type="ECO:0000256" key="2">
    <source>
        <dbReference type="ARBA" id="ARBA00023163"/>
    </source>
</evidence>
<dbReference type="SUPFAM" id="SSF88946">
    <property type="entry name" value="Sigma2 domain of RNA polymerase sigma factors"/>
    <property type="match status" value="1"/>
</dbReference>
<dbReference type="SMART" id="SM00421">
    <property type="entry name" value="HTH_LUXR"/>
    <property type="match status" value="1"/>
</dbReference>
<dbReference type="Gene3D" id="1.10.10.10">
    <property type="entry name" value="Winged helix-like DNA-binding domain superfamily/Winged helix DNA-binding domain"/>
    <property type="match status" value="1"/>
</dbReference>
<evidence type="ECO:0000313" key="4">
    <source>
        <dbReference type="EMBL" id="ASS74091.1"/>
    </source>
</evidence>
<dbReference type="InterPro" id="IPR014284">
    <property type="entry name" value="RNA_pol_sigma-70_dom"/>
</dbReference>
<dbReference type="InterPro" id="IPR013325">
    <property type="entry name" value="RNA_pol_sigma_r2"/>
</dbReference>
<keyword evidence="5" id="KW-1185">Reference proteome</keyword>
<dbReference type="NCBIfam" id="TIGR02937">
    <property type="entry name" value="sigma70-ECF"/>
    <property type="match status" value="1"/>
</dbReference>
<dbReference type="SUPFAM" id="SSF46894">
    <property type="entry name" value="C-terminal effector domain of the bipartite response regulators"/>
    <property type="match status" value="1"/>
</dbReference>
<name>A0A223CXR8_9BACL</name>
<accession>A0A223CXR8</accession>
<keyword evidence="1" id="KW-0805">Transcription regulation</keyword>
<dbReference type="InterPro" id="IPR036388">
    <property type="entry name" value="WH-like_DNA-bd_sf"/>
</dbReference>
<keyword evidence="2" id="KW-0804">Transcription</keyword>
<protein>
    <recommendedName>
        <fullName evidence="3">HTH luxR-type domain-containing protein</fullName>
    </recommendedName>
</protein>